<dbReference type="EMBL" id="LAZR01007450">
    <property type="protein sequence ID" value="KKM85186.1"/>
    <property type="molecule type" value="Genomic_DNA"/>
</dbReference>
<sequence length="280" mass="30377">MPKGNTYGNLDLPSGKKHIERFGPSESALAQFLFPFAWRDVTFIFDDFTGGNNQEATVADFQESLWQDGNYANGTSFRVPATQLAGGVCQGVTGAVGTDTTALWGMHTWLGDQSCGMEMRYKIDNLDDVQFEIGFSDPYADQKETGIADIDTPTFTSGTDDVALIGMDTSEELQTQAFVTDGSTGNMNATKTNLGTRTPTNATYQVVRIQLERVSSAVAASNGYIFDQNGWLQEQAHHGAVLASQIKGDVLLGPLIVVEAVTTSARTTDIDYLAVWQERV</sequence>
<evidence type="ECO:0000313" key="1">
    <source>
        <dbReference type="EMBL" id="KKM85186.1"/>
    </source>
</evidence>
<dbReference type="AlphaFoldDB" id="A0A0F9LD23"/>
<reference evidence="1" key="1">
    <citation type="journal article" date="2015" name="Nature">
        <title>Complex archaea that bridge the gap between prokaryotes and eukaryotes.</title>
        <authorList>
            <person name="Spang A."/>
            <person name="Saw J.H."/>
            <person name="Jorgensen S.L."/>
            <person name="Zaremba-Niedzwiedzka K."/>
            <person name="Martijn J."/>
            <person name="Lind A.E."/>
            <person name="van Eijk R."/>
            <person name="Schleper C."/>
            <person name="Guy L."/>
            <person name="Ettema T.J."/>
        </authorList>
    </citation>
    <scope>NUCLEOTIDE SEQUENCE</scope>
</reference>
<accession>A0A0F9LD23</accession>
<gene>
    <name evidence="1" type="ORF">LCGC14_1291570</name>
</gene>
<name>A0A0F9LD23_9ZZZZ</name>
<protein>
    <submittedName>
        <fullName evidence="1">Uncharacterized protein</fullName>
    </submittedName>
</protein>
<organism evidence="1">
    <name type="scientific">marine sediment metagenome</name>
    <dbReference type="NCBI Taxonomy" id="412755"/>
    <lineage>
        <taxon>unclassified sequences</taxon>
        <taxon>metagenomes</taxon>
        <taxon>ecological metagenomes</taxon>
    </lineage>
</organism>
<comment type="caution">
    <text evidence="1">The sequence shown here is derived from an EMBL/GenBank/DDBJ whole genome shotgun (WGS) entry which is preliminary data.</text>
</comment>
<proteinExistence type="predicted"/>